<accession>A0ABU4SVM4</accession>
<gene>
    <name evidence="2" type="ORF">SK803_06220</name>
</gene>
<dbReference type="Gene3D" id="2.60.20.10">
    <property type="entry name" value="Crystallins"/>
    <property type="match status" value="1"/>
</dbReference>
<feature type="chain" id="PRO_5046118644" description="Peptidase inhibitor family I36" evidence="1">
    <location>
        <begin position="25"/>
        <end position="166"/>
    </location>
</feature>
<organism evidence="2 3">
    <name type="scientific">Lentzea miocenica</name>
    <dbReference type="NCBI Taxonomy" id="3095431"/>
    <lineage>
        <taxon>Bacteria</taxon>
        <taxon>Bacillati</taxon>
        <taxon>Actinomycetota</taxon>
        <taxon>Actinomycetes</taxon>
        <taxon>Pseudonocardiales</taxon>
        <taxon>Pseudonocardiaceae</taxon>
        <taxon>Lentzea</taxon>
    </lineage>
</organism>
<reference evidence="2 3" key="1">
    <citation type="submission" date="2023-11" db="EMBL/GenBank/DDBJ databases">
        <title>Lentzea sokolovensis, sp. nov., Lentzea kristufkii, sp. nov., and Lentzea miocenensis, sp. nov., rare actinobacteria from Sokolov Coal Basin, Miocene lacustrine sediment, Czech Republic.</title>
        <authorList>
            <person name="Lara A."/>
            <person name="Kotroba L."/>
            <person name="Nouioui I."/>
            <person name="Neumann-Schaal M."/>
            <person name="Mast Y."/>
            <person name="Chronakova A."/>
        </authorList>
    </citation>
    <scope>NUCLEOTIDE SEQUENCE [LARGE SCALE GENOMIC DNA]</scope>
    <source>
        <strain evidence="2 3">BCCO 10_0856</strain>
    </source>
</reference>
<evidence type="ECO:0000313" key="3">
    <source>
        <dbReference type="Proteomes" id="UP001285521"/>
    </source>
</evidence>
<comment type="caution">
    <text evidence="2">The sequence shown here is derived from an EMBL/GenBank/DDBJ whole genome shotgun (WGS) entry which is preliminary data.</text>
</comment>
<keyword evidence="1" id="KW-0732">Signal</keyword>
<name>A0ABU4SVM4_9PSEU</name>
<evidence type="ECO:0000256" key="1">
    <source>
        <dbReference type="SAM" id="SignalP"/>
    </source>
</evidence>
<dbReference type="RefSeq" id="WP_319964804.1">
    <property type="nucleotide sequence ID" value="NZ_JAXAVW010000004.1"/>
</dbReference>
<keyword evidence="3" id="KW-1185">Reference proteome</keyword>
<feature type="signal peptide" evidence="1">
    <location>
        <begin position="1"/>
        <end position="24"/>
    </location>
</feature>
<evidence type="ECO:0000313" key="2">
    <source>
        <dbReference type="EMBL" id="MDX8029798.1"/>
    </source>
</evidence>
<proteinExistence type="predicted"/>
<sequence>MKKIVPFGALVGALLCSTATPADAASAQKYCVAVTSADKQSTVMTCDSQENSTKLQNAAPTAAAATLLMTWYDNWHYDGSNGWINWYGYAGTCDSSGYVVDLDATNFTAWRNRISSFEVHGACGYTVGYMQDHNVNSPSNGYKGDTYYVDDEFNDRINRFRVRTFN</sequence>
<protein>
    <recommendedName>
        <fullName evidence="4">Peptidase inhibitor family I36</fullName>
    </recommendedName>
</protein>
<dbReference type="Proteomes" id="UP001285521">
    <property type="component" value="Unassembled WGS sequence"/>
</dbReference>
<dbReference type="EMBL" id="JAXAVW010000004">
    <property type="protein sequence ID" value="MDX8029798.1"/>
    <property type="molecule type" value="Genomic_DNA"/>
</dbReference>
<evidence type="ECO:0008006" key="4">
    <source>
        <dbReference type="Google" id="ProtNLM"/>
    </source>
</evidence>